<keyword evidence="2" id="KW-1185">Reference proteome</keyword>
<proteinExistence type="predicted"/>
<dbReference type="Proteomes" id="UP000095287">
    <property type="component" value="Unplaced"/>
</dbReference>
<dbReference type="AlphaFoldDB" id="A0A1I7YII7"/>
<reference evidence="3" key="1">
    <citation type="submission" date="2016-11" db="UniProtKB">
        <authorList>
            <consortium name="WormBaseParasite"/>
        </authorList>
    </citation>
    <scope>IDENTIFICATION</scope>
</reference>
<feature type="compositionally biased region" description="Basic and acidic residues" evidence="1">
    <location>
        <begin position="69"/>
        <end position="87"/>
    </location>
</feature>
<dbReference type="WBParaSite" id="L893_g16466.t1">
    <property type="protein sequence ID" value="L893_g16466.t1"/>
    <property type="gene ID" value="L893_g16466"/>
</dbReference>
<name>A0A1I7YII7_9BILA</name>
<accession>A0A1I7YII7</accession>
<feature type="region of interest" description="Disordered" evidence="1">
    <location>
        <begin position="69"/>
        <end position="111"/>
    </location>
</feature>
<evidence type="ECO:0000313" key="3">
    <source>
        <dbReference type="WBParaSite" id="L893_g16466.t1"/>
    </source>
</evidence>
<evidence type="ECO:0000256" key="1">
    <source>
        <dbReference type="SAM" id="MobiDB-lite"/>
    </source>
</evidence>
<sequence length="111" mass="12682">MFLSREQLSKPKDRLQYLNRDLLLTVLFFARNPFTNPNGYDLTARLLLMLNGRLAAQEVLRSLSTAAKVTEHVRQEPCPNKKKESTKRASKSTPRQAPKSSNTAKVTLRLR</sequence>
<evidence type="ECO:0000313" key="2">
    <source>
        <dbReference type="Proteomes" id="UP000095287"/>
    </source>
</evidence>
<protein>
    <submittedName>
        <fullName evidence="3">Transposase</fullName>
    </submittedName>
</protein>
<organism evidence="2 3">
    <name type="scientific">Steinernema glaseri</name>
    <dbReference type="NCBI Taxonomy" id="37863"/>
    <lineage>
        <taxon>Eukaryota</taxon>
        <taxon>Metazoa</taxon>
        <taxon>Ecdysozoa</taxon>
        <taxon>Nematoda</taxon>
        <taxon>Chromadorea</taxon>
        <taxon>Rhabditida</taxon>
        <taxon>Tylenchina</taxon>
        <taxon>Panagrolaimomorpha</taxon>
        <taxon>Strongyloidoidea</taxon>
        <taxon>Steinernematidae</taxon>
        <taxon>Steinernema</taxon>
    </lineage>
</organism>
<feature type="compositionally biased region" description="Polar residues" evidence="1">
    <location>
        <begin position="91"/>
        <end position="105"/>
    </location>
</feature>